<protein>
    <submittedName>
        <fullName evidence="1">Uncharacterized protein</fullName>
    </submittedName>
</protein>
<gene>
    <name evidence="1" type="ORF">CINC_LOCUS6213</name>
</gene>
<evidence type="ECO:0000313" key="1">
    <source>
        <dbReference type="EMBL" id="CAD0203902.1"/>
    </source>
</evidence>
<dbReference type="AlphaFoldDB" id="A0A9N8KZ53"/>
<keyword evidence="2" id="KW-1185">Reference proteome</keyword>
<dbReference type="EMBL" id="LR824023">
    <property type="protein sequence ID" value="CAD0203902.1"/>
    <property type="molecule type" value="Genomic_DNA"/>
</dbReference>
<evidence type="ECO:0000313" key="2">
    <source>
        <dbReference type="Proteomes" id="UP001154114"/>
    </source>
</evidence>
<reference evidence="1" key="1">
    <citation type="submission" date="2021-12" db="EMBL/GenBank/DDBJ databases">
        <authorList>
            <person name="King R."/>
        </authorList>
    </citation>
    <scope>NUCLEOTIDE SEQUENCE</scope>
</reference>
<sequence>MSLHLQSSNRNRMGTVSQIMVTELVGGYDSVSYVVACWILANDVHVFIAKGKLDLWGCRPVTHRCHSLVHCWWIYAEELLICLPLTRLNVNNRVVVLKLGLIVCIFSHLCTMRRSVMFFSFTVRTEHG</sequence>
<name>A0A9N8KZ53_CHRIL</name>
<proteinExistence type="predicted"/>
<accession>A0A9N8KZ53</accession>
<organism evidence="1 2">
    <name type="scientific">Chrysodeixis includens</name>
    <name type="common">Soybean looper</name>
    <name type="synonym">Pseudoplusia includens</name>
    <dbReference type="NCBI Taxonomy" id="689277"/>
    <lineage>
        <taxon>Eukaryota</taxon>
        <taxon>Metazoa</taxon>
        <taxon>Ecdysozoa</taxon>
        <taxon>Arthropoda</taxon>
        <taxon>Hexapoda</taxon>
        <taxon>Insecta</taxon>
        <taxon>Pterygota</taxon>
        <taxon>Neoptera</taxon>
        <taxon>Endopterygota</taxon>
        <taxon>Lepidoptera</taxon>
        <taxon>Glossata</taxon>
        <taxon>Ditrysia</taxon>
        <taxon>Noctuoidea</taxon>
        <taxon>Noctuidae</taxon>
        <taxon>Plusiinae</taxon>
        <taxon>Chrysodeixis</taxon>
    </lineage>
</organism>
<dbReference type="Proteomes" id="UP001154114">
    <property type="component" value="Chromosome 20"/>
</dbReference>